<evidence type="ECO:0000313" key="5">
    <source>
        <dbReference type="Proteomes" id="UP000288395"/>
    </source>
</evidence>
<evidence type="ECO:0000313" key="4">
    <source>
        <dbReference type="EMBL" id="RUO22265.1"/>
    </source>
</evidence>
<dbReference type="HAMAP" id="MF_00612">
    <property type="entry name" value="UPF0225"/>
    <property type="match status" value="1"/>
</dbReference>
<dbReference type="SUPFAM" id="SSF54427">
    <property type="entry name" value="NTF2-like"/>
    <property type="match status" value="1"/>
</dbReference>
<dbReference type="InterPro" id="IPR023006">
    <property type="entry name" value="YchJ-like"/>
</dbReference>
<organism evidence="4 5">
    <name type="scientific">Aliidiomarina iranensis</name>
    <dbReference type="NCBI Taxonomy" id="1434071"/>
    <lineage>
        <taxon>Bacteria</taxon>
        <taxon>Pseudomonadati</taxon>
        <taxon>Pseudomonadota</taxon>
        <taxon>Gammaproteobacteria</taxon>
        <taxon>Alteromonadales</taxon>
        <taxon>Idiomarinaceae</taxon>
        <taxon>Aliidiomarina</taxon>
    </lineage>
</organism>
<dbReference type="InterPro" id="IPR004027">
    <property type="entry name" value="SEC_C_motif"/>
</dbReference>
<dbReference type="AlphaFoldDB" id="A0A432VZU9"/>
<feature type="domain" description="YchJ-like middle NTF2-like" evidence="3">
    <location>
        <begin position="30"/>
        <end position="120"/>
    </location>
</feature>
<evidence type="ECO:0000256" key="2">
    <source>
        <dbReference type="HAMAP-Rule" id="MF_00612"/>
    </source>
</evidence>
<dbReference type="EMBL" id="PIPJ01000002">
    <property type="protein sequence ID" value="RUO22265.1"/>
    <property type="molecule type" value="Genomic_DNA"/>
</dbReference>
<keyword evidence="5" id="KW-1185">Reference proteome</keyword>
<dbReference type="RefSeq" id="WP_126765679.1">
    <property type="nucleotide sequence ID" value="NZ_PIPJ01000002.1"/>
</dbReference>
<comment type="caution">
    <text evidence="4">The sequence shown here is derived from an EMBL/GenBank/DDBJ whole genome shotgun (WGS) entry which is preliminary data.</text>
</comment>
<reference evidence="5" key="1">
    <citation type="journal article" date="2018" name="Front. Microbiol.">
        <title>Genome-Based Analysis Reveals the Taxonomy and Diversity of the Family Idiomarinaceae.</title>
        <authorList>
            <person name="Liu Y."/>
            <person name="Lai Q."/>
            <person name="Shao Z."/>
        </authorList>
    </citation>
    <scope>NUCLEOTIDE SEQUENCE [LARGE SCALE GENOMIC DNA]</scope>
    <source>
        <strain evidence="5">GBPy7</strain>
    </source>
</reference>
<dbReference type="Gene3D" id="3.10.450.50">
    <property type="match status" value="1"/>
</dbReference>
<comment type="similarity">
    <text evidence="1 2">Belongs to the UPF0225 family.</text>
</comment>
<dbReference type="Pfam" id="PF02810">
    <property type="entry name" value="SEC-C"/>
    <property type="match status" value="1"/>
</dbReference>
<accession>A0A432VZU9</accession>
<gene>
    <name evidence="4" type="ORF">CWE08_03500</name>
</gene>
<dbReference type="InterPro" id="IPR048469">
    <property type="entry name" value="YchJ-like_M"/>
</dbReference>
<evidence type="ECO:0000259" key="3">
    <source>
        <dbReference type="Pfam" id="PF17775"/>
    </source>
</evidence>
<dbReference type="PANTHER" id="PTHR33747">
    <property type="entry name" value="UPF0225 PROTEIN SCO1677"/>
    <property type="match status" value="1"/>
</dbReference>
<sequence>MVNDALCPCGSEKSYGTCCGAFHSGAIPRTPEALMRSRYSAFVLGDTDYLLATWHESTRPKLDLSDNPNWVQLQVVSTWQRGARGFVHFKAFYKQGDELNMLEEKSKFIWERGRWFYVQAEQ</sequence>
<name>A0A432VZU9_9GAMM</name>
<dbReference type="OrthoDB" id="21421at2"/>
<dbReference type="Proteomes" id="UP000288395">
    <property type="component" value="Unassembled WGS sequence"/>
</dbReference>
<protein>
    <recommendedName>
        <fullName evidence="2">UPF0225 protein CWE08_03500</fullName>
    </recommendedName>
</protein>
<proteinExistence type="inferred from homology"/>
<dbReference type="PANTHER" id="PTHR33747:SF1">
    <property type="entry name" value="ADENYLATE CYCLASE-ASSOCIATED CAP C-TERMINAL DOMAIN-CONTAINING PROTEIN"/>
    <property type="match status" value="1"/>
</dbReference>
<dbReference type="InterPro" id="IPR032710">
    <property type="entry name" value="NTF2-like_dom_sf"/>
</dbReference>
<evidence type="ECO:0000256" key="1">
    <source>
        <dbReference type="ARBA" id="ARBA00010839"/>
    </source>
</evidence>
<dbReference type="Pfam" id="PF17775">
    <property type="entry name" value="YchJ_M-like"/>
    <property type="match status" value="1"/>
</dbReference>